<protein>
    <submittedName>
        <fullName evidence="1">Uncharacterized protein</fullName>
    </submittedName>
</protein>
<keyword evidence="2" id="KW-1185">Reference proteome</keyword>
<sequence length="76" mass="8333">MREIEGTEEVDKDRGRDACADRLGWTARLKAIGAALLSEDALTKTPPGNACDAFTLVASKSESKNSKFLIMGRREY</sequence>
<reference evidence="1" key="2">
    <citation type="submission" date="2015-06" db="UniProtKB">
        <authorList>
            <consortium name="EnsemblPlants"/>
        </authorList>
    </citation>
    <scope>IDENTIFICATION</scope>
</reference>
<accession>A0A0E0R5Y1</accession>
<proteinExistence type="predicted"/>
<reference evidence="2" key="1">
    <citation type="submission" date="2013-06" db="EMBL/GenBank/DDBJ databases">
        <authorList>
            <person name="Zhao Q."/>
        </authorList>
    </citation>
    <scope>NUCLEOTIDE SEQUENCE</scope>
    <source>
        <strain evidence="2">cv. W1943</strain>
    </source>
</reference>
<dbReference type="AlphaFoldDB" id="A0A0E0R5Y1"/>
<dbReference type="EnsemblPlants" id="ORUFI11G07220.1">
    <property type="protein sequence ID" value="ORUFI11G07220.1"/>
    <property type="gene ID" value="ORUFI11G07220"/>
</dbReference>
<dbReference type="Gramene" id="ORUFI11G07220.1">
    <property type="protein sequence ID" value="ORUFI11G07220.1"/>
    <property type="gene ID" value="ORUFI11G07220"/>
</dbReference>
<dbReference type="HOGENOM" id="CLU_2658815_0_0_1"/>
<organism evidence="1 2">
    <name type="scientific">Oryza rufipogon</name>
    <name type="common">Brownbeard rice</name>
    <name type="synonym">Asian wild rice</name>
    <dbReference type="NCBI Taxonomy" id="4529"/>
    <lineage>
        <taxon>Eukaryota</taxon>
        <taxon>Viridiplantae</taxon>
        <taxon>Streptophyta</taxon>
        <taxon>Embryophyta</taxon>
        <taxon>Tracheophyta</taxon>
        <taxon>Spermatophyta</taxon>
        <taxon>Magnoliopsida</taxon>
        <taxon>Liliopsida</taxon>
        <taxon>Poales</taxon>
        <taxon>Poaceae</taxon>
        <taxon>BOP clade</taxon>
        <taxon>Oryzoideae</taxon>
        <taxon>Oryzeae</taxon>
        <taxon>Oryzinae</taxon>
        <taxon>Oryza</taxon>
    </lineage>
</organism>
<evidence type="ECO:0000313" key="2">
    <source>
        <dbReference type="Proteomes" id="UP000008022"/>
    </source>
</evidence>
<dbReference type="Proteomes" id="UP000008022">
    <property type="component" value="Unassembled WGS sequence"/>
</dbReference>
<name>A0A0E0R5Y1_ORYRU</name>
<evidence type="ECO:0000313" key="1">
    <source>
        <dbReference type="EnsemblPlants" id="ORUFI11G07220.1"/>
    </source>
</evidence>